<feature type="zinc finger region" description="FLZ-type" evidence="5">
    <location>
        <begin position="317"/>
        <end position="361"/>
    </location>
</feature>
<protein>
    <recommendedName>
        <fullName evidence="7">FLZ-type domain-containing protein</fullName>
    </recommendedName>
</protein>
<evidence type="ECO:0000259" key="7">
    <source>
        <dbReference type="PROSITE" id="PS51795"/>
    </source>
</evidence>
<feature type="region of interest" description="Disordered" evidence="6">
    <location>
        <begin position="200"/>
        <end position="295"/>
    </location>
</feature>
<name>A0A1Y1IR62_KLENI</name>
<gene>
    <name evidence="8" type="ORF">KFL_008390040</name>
</gene>
<keyword evidence="9" id="KW-1185">Reference proteome</keyword>
<dbReference type="InterPro" id="IPR007650">
    <property type="entry name" value="Zf-FLZ_dom"/>
</dbReference>
<comment type="subcellular location">
    <subcellularLocation>
        <location evidence="1">Cytoplasm</location>
    </subcellularLocation>
</comment>
<feature type="compositionally biased region" description="Basic and acidic residues" evidence="6">
    <location>
        <begin position="264"/>
        <end position="274"/>
    </location>
</feature>
<evidence type="ECO:0000313" key="9">
    <source>
        <dbReference type="Proteomes" id="UP000054558"/>
    </source>
</evidence>
<proteinExistence type="inferred from homology"/>
<dbReference type="GO" id="GO:0005737">
    <property type="term" value="C:cytoplasm"/>
    <property type="evidence" value="ECO:0007669"/>
    <property type="project" value="UniProtKB-SubCell"/>
</dbReference>
<dbReference type="PANTHER" id="PTHR33059:SF4">
    <property type="entry name" value="FCS-LIKE ZINC FINGER 5"/>
    <property type="match status" value="1"/>
</dbReference>
<evidence type="ECO:0000256" key="1">
    <source>
        <dbReference type="ARBA" id="ARBA00004496"/>
    </source>
</evidence>
<dbReference type="Pfam" id="PF04570">
    <property type="entry name" value="zf-FLZ"/>
    <property type="match status" value="1"/>
</dbReference>
<evidence type="ECO:0000256" key="3">
    <source>
        <dbReference type="ARBA" id="ARBA00022490"/>
    </source>
</evidence>
<feature type="compositionally biased region" description="Polar residues" evidence="6">
    <location>
        <begin position="213"/>
        <end position="226"/>
    </location>
</feature>
<organism evidence="8 9">
    <name type="scientific">Klebsormidium nitens</name>
    <name type="common">Green alga</name>
    <name type="synonym">Ulothrix nitens</name>
    <dbReference type="NCBI Taxonomy" id="105231"/>
    <lineage>
        <taxon>Eukaryota</taxon>
        <taxon>Viridiplantae</taxon>
        <taxon>Streptophyta</taxon>
        <taxon>Klebsormidiophyceae</taxon>
        <taxon>Klebsormidiales</taxon>
        <taxon>Klebsormidiaceae</taxon>
        <taxon>Klebsormidium</taxon>
    </lineage>
</organism>
<evidence type="ECO:0000313" key="8">
    <source>
        <dbReference type="EMBL" id="GAQ91721.1"/>
    </source>
</evidence>
<dbReference type="EMBL" id="DF237788">
    <property type="protein sequence ID" value="GAQ91721.1"/>
    <property type="molecule type" value="Genomic_DNA"/>
</dbReference>
<dbReference type="OrthoDB" id="1925036at2759"/>
<evidence type="ECO:0000256" key="5">
    <source>
        <dbReference type="PROSITE-ProRule" id="PRU01131"/>
    </source>
</evidence>
<dbReference type="GO" id="GO:0046872">
    <property type="term" value="F:metal ion binding"/>
    <property type="evidence" value="ECO:0007669"/>
    <property type="project" value="UniProtKB-KW"/>
</dbReference>
<dbReference type="AlphaFoldDB" id="A0A1Y1IR62"/>
<feature type="domain" description="FLZ-type" evidence="7">
    <location>
        <begin position="317"/>
        <end position="361"/>
    </location>
</feature>
<reference evidence="8 9" key="1">
    <citation type="journal article" date="2014" name="Nat. Commun.">
        <title>Klebsormidium flaccidum genome reveals primary factors for plant terrestrial adaptation.</title>
        <authorList>
            <person name="Hori K."/>
            <person name="Maruyama F."/>
            <person name="Fujisawa T."/>
            <person name="Togashi T."/>
            <person name="Yamamoto N."/>
            <person name="Seo M."/>
            <person name="Sato S."/>
            <person name="Yamada T."/>
            <person name="Mori H."/>
            <person name="Tajima N."/>
            <person name="Moriyama T."/>
            <person name="Ikeuchi M."/>
            <person name="Watanabe M."/>
            <person name="Wada H."/>
            <person name="Kobayashi K."/>
            <person name="Saito M."/>
            <person name="Masuda T."/>
            <person name="Sasaki-Sekimoto Y."/>
            <person name="Mashiguchi K."/>
            <person name="Awai K."/>
            <person name="Shimojima M."/>
            <person name="Masuda S."/>
            <person name="Iwai M."/>
            <person name="Nobusawa T."/>
            <person name="Narise T."/>
            <person name="Kondo S."/>
            <person name="Saito H."/>
            <person name="Sato R."/>
            <person name="Murakawa M."/>
            <person name="Ihara Y."/>
            <person name="Oshima-Yamada Y."/>
            <person name="Ohtaka K."/>
            <person name="Satoh M."/>
            <person name="Sonobe K."/>
            <person name="Ishii M."/>
            <person name="Ohtani R."/>
            <person name="Kanamori-Sato M."/>
            <person name="Honoki R."/>
            <person name="Miyazaki D."/>
            <person name="Mochizuki H."/>
            <person name="Umetsu J."/>
            <person name="Higashi K."/>
            <person name="Shibata D."/>
            <person name="Kamiya Y."/>
            <person name="Sato N."/>
            <person name="Nakamura Y."/>
            <person name="Tabata S."/>
            <person name="Ida S."/>
            <person name="Kurokawa K."/>
            <person name="Ohta H."/>
        </authorList>
    </citation>
    <scope>NUCLEOTIDE SEQUENCE [LARGE SCALE GENOMIC DNA]</scope>
    <source>
        <strain evidence="8 9">NIES-2285</strain>
    </source>
</reference>
<comment type="similarity">
    <text evidence="2">Belongs to the FLZ family.</text>
</comment>
<evidence type="ECO:0000256" key="6">
    <source>
        <dbReference type="SAM" id="MobiDB-lite"/>
    </source>
</evidence>
<feature type="region of interest" description="Disordered" evidence="6">
    <location>
        <begin position="14"/>
        <end position="45"/>
    </location>
</feature>
<accession>A0A1Y1IR62</accession>
<dbReference type="PROSITE" id="PS51795">
    <property type="entry name" value="ZF_FLZ"/>
    <property type="match status" value="1"/>
</dbReference>
<evidence type="ECO:0000256" key="4">
    <source>
        <dbReference type="ARBA" id="ARBA00022723"/>
    </source>
</evidence>
<keyword evidence="4" id="KW-0479">Metal-binding</keyword>
<dbReference type="Proteomes" id="UP000054558">
    <property type="component" value="Unassembled WGS sequence"/>
</dbReference>
<sequence>MNCLRLFRRPSKTRYEPAATSMANPTSVKLGKRARSSLQRTVSRDSLSDLNKLNALDVLAPIDDGGPTEADAEPPQEARGFLGAAEWAEPVKASLESLTLDDPVELNQGPKPAQREVLRELGQGGDNSDKGRLLADVTMSPTKPKRKWWAMGGRAQSAAATKLPFLPTKPVKCPVYKPDAEPLNQEPLVCEVSKAPIQSAVVSPPPDMEIVHNDTSPKWTSSQNETDSPRHSLSAESPKQLDRDDQQRAEAQAQKYGARGAAFVRKEQVSERLHHAAHRSPKKGGAGGRLTSPTKLMSPTLSPIVYCRQDSGQEVAELLNACGGCRRGLDSKKDIYMYGGEKAFCSVSCRSKAIAREEMAHVCSAKARQGPAPSMLPRLW</sequence>
<evidence type="ECO:0000256" key="2">
    <source>
        <dbReference type="ARBA" id="ARBA00009374"/>
    </source>
</evidence>
<dbReference type="PANTHER" id="PTHR33059">
    <property type="entry name" value="FCS-LIKE ZINC FINGER 5"/>
    <property type="match status" value="1"/>
</dbReference>
<keyword evidence="3" id="KW-0963">Cytoplasm</keyword>
<feature type="compositionally biased region" description="Basic and acidic residues" evidence="6">
    <location>
        <begin position="239"/>
        <end position="248"/>
    </location>
</feature>